<feature type="region of interest" description="Disordered" evidence="1">
    <location>
        <begin position="95"/>
        <end position="114"/>
    </location>
</feature>
<feature type="region of interest" description="Disordered" evidence="1">
    <location>
        <begin position="1"/>
        <end position="86"/>
    </location>
</feature>
<feature type="region of interest" description="Disordered" evidence="1">
    <location>
        <begin position="221"/>
        <end position="246"/>
    </location>
</feature>
<reference evidence="2" key="1">
    <citation type="submission" date="2021-04" db="EMBL/GenBank/DDBJ databases">
        <authorList>
            <consortium name="Wellcome Sanger Institute Data Sharing"/>
        </authorList>
    </citation>
    <scope>NUCLEOTIDE SEQUENCE [LARGE SCALE GENOMIC DNA]</scope>
</reference>
<dbReference type="PANTHER" id="PTHR35441:SF2">
    <property type="entry name" value="CIRCADIAN-ASSOCIATED TRANSCRIPTIONAL REPRESSOR"/>
    <property type="match status" value="1"/>
</dbReference>
<dbReference type="InterPro" id="IPR031373">
    <property type="entry name" value="Ciart"/>
</dbReference>
<reference evidence="2" key="2">
    <citation type="submission" date="2025-08" db="UniProtKB">
        <authorList>
            <consortium name="Ensembl"/>
        </authorList>
    </citation>
    <scope>IDENTIFICATION</scope>
</reference>
<feature type="region of interest" description="Disordered" evidence="1">
    <location>
        <begin position="300"/>
        <end position="336"/>
    </location>
</feature>
<evidence type="ECO:0000313" key="2">
    <source>
        <dbReference type="Ensembl" id="ENSSAUP00010014040.1"/>
    </source>
</evidence>
<feature type="compositionally biased region" description="Acidic residues" evidence="1">
    <location>
        <begin position="16"/>
        <end position="26"/>
    </location>
</feature>
<dbReference type="GO" id="GO:0005634">
    <property type="term" value="C:nucleus"/>
    <property type="evidence" value="ECO:0007669"/>
    <property type="project" value="TreeGrafter"/>
</dbReference>
<dbReference type="GO" id="GO:0000978">
    <property type="term" value="F:RNA polymerase II cis-regulatory region sequence-specific DNA binding"/>
    <property type="evidence" value="ECO:0007669"/>
    <property type="project" value="TreeGrafter"/>
</dbReference>
<dbReference type="GeneTree" id="ENSGT00940000164936"/>
<keyword evidence="3" id="KW-1185">Reference proteome</keyword>
<dbReference type="Proteomes" id="UP000472265">
    <property type="component" value="Chromosome 8"/>
</dbReference>
<dbReference type="RefSeq" id="XP_030282068.1">
    <property type="nucleotide sequence ID" value="XM_030426208.1"/>
</dbReference>
<organism evidence="2 3">
    <name type="scientific">Sparus aurata</name>
    <name type="common">Gilthead sea bream</name>
    <dbReference type="NCBI Taxonomy" id="8175"/>
    <lineage>
        <taxon>Eukaryota</taxon>
        <taxon>Metazoa</taxon>
        <taxon>Chordata</taxon>
        <taxon>Craniata</taxon>
        <taxon>Vertebrata</taxon>
        <taxon>Euteleostomi</taxon>
        <taxon>Actinopterygii</taxon>
        <taxon>Neopterygii</taxon>
        <taxon>Teleostei</taxon>
        <taxon>Neoteleostei</taxon>
        <taxon>Acanthomorphata</taxon>
        <taxon>Eupercaria</taxon>
        <taxon>Spariformes</taxon>
        <taxon>Sparidae</taxon>
        <taxon>Sparus</taxon>
    </lineage>
</organism>
<sequence length="364" mass="40132">MSATDSDNSIDWLASDYEDNESEQEFDCTRNHSQTEAPPSSGSPPHLGPSDSSCRRSSEVKEGDDDWGEVRQASRQGSPPSCTETWDSTIGLCKRKQGEKTNGKNTQHALKRPRSSVEEECRDWQLISNASEKNRLFSRKCTELQCYIHPLSSILNGLRSGRYRERLSSFQESVAMDRIQRIMGVLQNPCMGEKYMNIILKMEEMLKSWFPNVKLQDQLAATQTEEPVPTKKPKLSSLNTPAAVSPVTISDPPAGVKPLRVTDLTPPGAYSASNLKWFHTSPICSPTAEQAQAGPRHLLAPRDRDLTQDNAVSSSTDSLTKTDSVPRGPPPGKINAPCLERLLKSTESIITPKGTGGVMDSSWS</sequence>
<dbReference type="OrthoDB" id="9949430at2759"/>
<dbReference type="CTD" id="571902"/>
<dbReference type="AlphaFoldDB" id="A0A671UJH3"/>
<evidence type="ECO:0000256" key="1">
    <source>
        <dbReference type="SAM" id="MobiDB-lite"/>
    </source>
</evidence>
<dbReference type="GeneID" id="115586823"/>
<proteinExistence type="predicted"/>
<evidence type="ECO:0000313" key="3">
    <source>
        <dbReference type="Proteomes" id="UP000472265"/>
    </source>
</evidence>
<feature type="compositionally biased region" description="Polar residues" evidence="1">
    <location>
        <begin position="73"/>
        <end position="86"/>
    </location>
</feature>
<feature type="compositionally biased region" description="Low complexity" evidence="1">
    <location>
        <begin position="38"/>
        <end position="52"/>
    </location>
</feature>
<dbReference type="GO" id="GO:0045892">
    <property type="term" value="P:negative regulation of DNA-templated transcription"/>
    <property type="evidence" value="ECO:0007669"/>
    <property type="project" value="TreeGrafter"/>
</dbReference>
<reference evidence="2" key="3">
    <citation type="submission" date="2025-09" db="UniProtKB">
        <authorList>
            <consortium name="Ensembl"/>
        </authorList>
    </citation>
    <scope>IDENTIFICATION</scope>
</reference>
<dbReference type="Ensembl" id="ENSSAUT00010014910.1">
    <property type="protein sequence ID" value="ENSSAUP00010014040.1"/>
    <property type="gene ID" value="ENSSAUG00010006595.1"/>
</dbReference>
<protein>
    <submittedName>
        <fullName evidence="2">Circadian-associated transcriptional repressor-like</fullName>
    </submittedName>
</protein>
<dbReference type="InParanoid" id="A0A671UJH3"/>
<dbReference type="GO" id="GO:0032922">
    <property type="term" value="P:circadian regulation of gene expression"/>
    <property type="evidence" value="ECO:0007669"/>
    <property type="project" value="InterPro"/>
</dbReference>
<dbReference type="Pfam" id="PF15673">
    <property type="entry name" value="Ciart"/>
    <property type="match status" value="1"/>
</dbReference>
<name>A0A671UJH3_SPAAU</name>
<gene>
    <name evidence="2" type="primary">LOC115586823</name>
</gene>
<dbReference type="PANTHER" id="PTHR35441">
    <property type="entry name" value="CIRCADIAN-ASSOCIATED TRANSCRIPTIONAL REPRESSOR"/>
    <property type="match status" value="1"/>
</dbReference>
<dbReference type="OMA" id="RIFSRKC"/>
<feature type="compositionally biased region" description="Low complexity" evidence="1">
    <location>
        <begin position="313"/>
        <end position="323"/>
    </location>
</feature>
<accession>A0A671UJH3</accession>